<keyword evidence="3" id="KW-1185">Reference proteome</keyword>
<dbReference type="Proteomes" id="UP000663829">
    <property type="component" value="Unassembled WGS sequence"/>
</dbReference>
<evidence type="ECO:0000313" key="3">
    <source>
        <dbReference type="Proteomes" id="UP000663829"/>
    </source>
</evidence>
<dbReference type="OrthoDB" id="10067596at2759"/>
<accession>A0A816GET9</accession>
<evidence type="ECO:0000313" key="2">
    <source>
        <dbReference type="EMBL" id="CAF4651233.1"/>
    </source>
</evidence>
<evidence type="ECO:0000313" key="1">
    <source>
        <dbReference type="EMBL" id="CAF1672639.1"/>
    </source>
</evidence>
<protein>
    <submittedName>
        <fullName evidence="1">Uncharacterized protein</fullName>
    </submittedName>
</protein>
<comment type="caution">
    <text evidence="1">The sequence shown here is derived from an EMBL/GenBank/DDBJ whole genome shotgun (WGS) entry which is preliminary data.</text>
</comment>
<dbReference type="Proteomes" id="UP000681722">
    <property type="component" value="Unassembled WGS sequence"/>
</dbReference>
<feature type="non-terminal residue" evidence="1">
    <location>
        <position position="1"/>
    </location>
</feature>
<proteinExistence type="predicted"/>
<dbReference type="EMBL" id="CAJOBC010142647">
    <property type="protein sequence ID" value="CAF4651233.1"/>
    <property type="molecule type" value="Genomic_DNA"/>
</dbReference>
<reference evidence="1" key="1">
    <citation type="submission" date="2021-02" db="EMBL/GenBank/DDBJ databases">
        <authorList>
            <person name="Nowell W R."/>
        </authorList>
    </citation>
    <scope>NUCLEOTIDE SEQUENCE</scope>
</reference>
<name>A0A816GET9_9BILA</name>
<dbReference type="EMBL" id="CAJNOQ010061743">
    <property type="protein sequence ID" value="CAF1672639.1"/>
    <property type="molecule type" value="Genomic_DNA"/>
</dbReference>
<dbReference type="AlphaFoldDB" id="A0A816GET9"/>
<sequence>MGDARKVPQFNHHLWNIYDRVVANLPRSNNSIEGWHAAFANRVSIAHPTISKLAERIKREQSKLKIDIERIKQGHEPKAKKAVYRKLDERIKR</sequence>
<organism evidence="1 3">
    <name type="scientific">Didymodactylos carnosus</name>
    <dbReference type="NCBI Taxonomy" id="1234261"/>
    <lineage>
        <taxon>Eukaryota</taxon>
        <taxon>Metazoa</taxon>
        <taxon>Spiralia</taxon>
        <taxon>Gnathifera</taxon>
        <taxon>Rotifera</taxon>
        <taxon>Eurotatoria</taxon>
        <taxon>Bdelloidea</taxon>
        <taxon>Philodinida</taxon>
        <taxon>Philodinidae</taxon>
        <taxon>Didymodactylos</taxon>
    </lineage>
</organism>
<gene>
    <name evidence="1" type="ORF">GPM918_LOCUS46367</name>
    <name evidence="2" type="ORF">SRO942_LOCUS50413</name>
</gene>